<evidence type="ECO:0000313" key="2">
    <source>
        <dbReference type="Proteomes" id="UP001162480"/>
    </source>
</evidence>
<keyword evidence="2" id="KW-1185">Reference proteome</keyword>
<protein>
    <submittedName>
        <fullName evidence="1">Uncharacterized protein</fullName>
    </submittedName>
</protein>
<evidence type="ECO:0000313" key="1">
    <source>
        <dbReference type="EMBL" id="CAI9744416.1"/>
    </source>
</evidence>
<name>A0AA36C386_OCTVU</name>
<accession>A0AA36C386</accession>
<proteinExistence type="predicted"/>
<sequence length="128" mass="14798">MLYEQNFPQMPIADEEWKSLDLLYEILHPVEIILKAVCADDTGLLKAEYPIESLLNKLNIVGNPLALNLRERLMHRYNKRRNVETLTLLSEQLFLTDAYLRARELHFRCSACVPEVLKAVIALDTGPY</sequence>
<dbReference type="AlphaFoldDB" id="A0AA36C386"/>
<dbReference type="EMBL" id="OX597843">
    <property type="protein sequence ID" value="CAI9744416.1"/>
    <property type="molecule type" value="Genomic_DNA"/>
</dbReference>
<organism evidence="1 2">
    <name type="scientific">Octopus vulgaris</name>
    <name type="common">Common octopus</name>
    <dbReference type="NCBI Taxonomy" id="6645"/>
    <lineage>
        <taxon>Eukaryota</taxon>
        <taxon>Metazoa</taxon>
        <taxon>Spiralia</taxon>
        <taxon>Lophotrochozoa</taxon>
        <taxon>Mollusca</taxon>
        <taxon>Cephalopoda</taxon>
        <taxon>Coleoidea</taxon>
        <taxon>Octopodiformes</taxon>
        <taxon>Octopoda</taxon>
        <taxon>Incirrata</taxon>
        <taxon>Octopodidae</taxon>
        <taxon>Octopus</taxon>
    </lineage>
</organism>
<dbReference type="Proteomes" id="UP001162480">
    <property type="component" value="Chromosome 30"/>
</dbReference>
<gene>
    <name evidence="1" type="ORF">OCTVUL_1B019776</name>
</gene>
<reference evidence="1" key="1">
    <citation type="submission" date="2023-08" db="EMBL/GenBank/DDBJ databases">
        <authorList>
            <person name="Alioto T."/>
            <person name="Alioto T."/>
            <person name="Gomez Garrido J."/>
        </authorList>
    </citation>
    <scope>NUCLEOTIDE SEQUENCE</scope>
</reference>